<dbReference type="InterPro" id="IPR013686">
    <property type="entry name" value="Polypept-transport_assoc_ShlB"/>
</dbReference>
<dbReference type="Gene3D" id="2.40.160.50">
    <property type="entry name" value="membrane protein fhac: a member of the omp85/tpsb transporter family"/>
    <property type="match status" value="1"/>
</dbReference>
<keyword evidence="3" id="KW-0998">Cell outer membrane</keyword>
<keyword evidence="2" id="KW-0812">Transmembrane</keyword>
<evidence type="ECO:0000259" key="5">
    <source>
        <dbReference type="Pfam" id="PF08479"/>
    </source>
</evidence>
<reference evidence="7 8" key="1">
    <citation type="submission" date="2020-01" db="EMBL/GenBank/DDBJ databases">
        <title>Bactrocera dorsalis gut bacteria genome.</title>
        <authorList>
            <person name="Zhang H."/>
            <person name="Cai Z."/>
        </authorList>
    </citation>
    <scope>NUCLEOTIDE SEQUENCE [LARGE SCALE GENOMIC DNA]</scope>
    <source>
        <strain evidence="7 8">BD177</strain>
    </source>
</reference>
<dbReference type="InterPro" id="IPR027282">
    <property type="entry name" value="TPS"/>
</dbReference>
<dbReference type="Pfam" id="PF17287">
    <property type="entry name" value="POTRA_3"/>
    <property type="match status" value="1"/>
</dbReference>
<dbReference type="InterPro" id="IPR051544">
    <property type="entry name" value="TPS_OM_transporter"/>
</dbReference>
<dbReference type="PANTHER" id="PTHR34597:SF3">
    <property type="entry name" value="OUTER MEMBRANE TRANSPORTER CDIB"/>
    <property type="match status" value="1"/>
</dbReference>
<dbReference type="InterPro" id="IPR005565">
    <property type="entry name" value="Hemolysn_activator_HlyB_C"/>
</dbReference>
<feature type="domain" description="Polypeptide-transport-associated ShlB-type" evidence="5">
    <location>
        <begin position="81"/>
        <end position="146"/>
    </location>
</feature>
<accession>A0A6P1UXJ0</accession>
<proteinExistence type="predicted"/>
<protein>
    <submittedName>
        <fullName evidence="7">ShlB/FhaC/HecB family hemolysin secretion/activation protein</fullName>
    </submittedName>
</protein>
<dbReference type="Pfam" id="PF08479">
    <property type="entry name" value="POTRA_2"/>
    <property type="match status" value="1"/>
</dbReference>
<dbReference type="GO" id="GO:0008320">
    <property type="term" value="F:protein transmembrane transporter activity"/>
    <property type="evidence" value="ECO:0007669"/>
    <property type="project" value="TreeGrafter"/>
</dbReference>
<keyword evidence="1" id="KW-1134">Transmembrane beta strand</keyword>
<evidence type="ECO:0000259" key="4">
    <source>
        <dbReference type="Pfam" id="PF03865"/>
    </source>
</evidence>
<feature type="domain" description="Haemolysin activator HlyB C-terminal" evidence="4">
    <location>
        <begin position="202"/>
        <end position="511"/>
    </location>
</feature>
<evidence type="ECO:0000256" key="3">
    <source>
        <dbReference type="ARBA" id="ARBA00023237"/>
    </source>
</evidence>
<name>A0A6P1UXJ0_9ENTR</name>
<dbReference type="RefSeq" id="WP_162121935.1">
    <property type="nucleotide sequence ID" value="NZ_CP048108.1"/>
</dbReference>
<evidence type="ECO:0000259" key="6">
    <source>
        <dbReference type="Pfam" id="PF17287"/>
    </source>
</evidence>
<gene>
    <name evidence="7" type="ORF">GW952_14890</name>
</gene>
<evidence type="ECO:0000256" key="1">
    <source>
        <dbReference type="ARBA" id="ARBA00022452"/>
    </source>
</evidence>
<dbReference type="GO" id="GO:0046819">
    <property type="term" value="P:protein secretion by the type V secretion system"/>
    <property type="evidence" value="ECO:0007669"/>
    <property type="project" value="TreeGrafter"/>
</dbReference>
<feature type="domain" description="ShlB POTRA" evidence="6">
    <location>
        <begin position="160"/>
        <end position="197"/>
    </location>
</feature>
<dbReference type="GO" id="GO:0098046">
    <property type="term" value="C:type V protein secretion system complex"/>
    <property type="evidence" value="ECO:0007669"/>
    <property type="project" value="TreeGrafter"/>
</dbReference>
<dbReference type="Proteomes" id="UP000464389">
    <property type="component" value="Chromosome"/>
</dbReference>
<keyword evidence="1" id="KW-0472">Membrane</keyword>
<sequence>MDIRYIFSTAIILLSFASQVFADMPLGRVIKEQQSNDNTSVKERKIDKKDVFSEAITKKEIAEDFPSETPCYDIDELIIENDFINDRWIQKIKKRIAGKCLGVNGLHKTAVVLQDYFINSGYITTRVEIPSQDLLTKKLRLRGVPGRISQIVISDNDISAWGLPFKEGDILNVRDIEQGLENIQRTPWVDVKINIIPGVKNGTSEVEIKPQRTKKWNLRTTYNNLGDKSTGSQLIGTTGYLYNLTKSNDLFYLAGTSSQTGGYKNISTYYSVPVGYSELSLFYSSSKSKQSIDVGPYDFDYVGRTQYFSLKGSRMLYRDVNSKLSASAEIIRRKYDYTLGGEELVLQKRDMSNLKIGINYKENFTGAALDSSLSWQRFIKALGSTETPDMRNGNVSRQSHIMNLNVNYVRWLTSLPVNAYYELNLGVQYSPDNLTLQDQLTIGDRWSVRGFEDSGGIYGNKGFYIQNTLNLNTGFKNITPYFGIDYGQIMGKAPAQDLDSQKIGGGITGVKGGIYGMEYDLSLSSPFIHPDNLNVDKYIVKFNFNYQL</sequence>
<evidence type="ECO:0000256" key="2">
    <source>
        <dbReference type="ARBA" id="ARBA00022692"/>
    </source>
</evidence>
<dbReference type="PANTHER" id="PTHR34597">
    <property type="entry name" value="SLR1661 PROTEIN"/>
    <property type="match status" value="1"/>
</dbReference>
<dbReference type="PIRSF" id="PIRSF029745">
    <property type="entry name" value="FhaC"/>
    <property type="match status" value="1"/>
</dbReference>
<evidence type="ECO:0000313" key="8">
    <source>
        <dbReference type="Proteomes" id="UP000464389"/>
    </source>
</evidence>
<dbReference type="Gene3D" id="3.10.20.310">
    <property type="entry name" value="membrane protein fhac"/>
    <property type="match status" value="1"/>
</dbReference>
<evidence type="ECO:0000313" key="7">
    <source>
        <dbReference type="EMBL" id="QHS46795.1"/>
    </source>
</evidence>
<dbReference type="InterPro" id="IPR035251">
    <property type="entry name" value="ShlB_POTRA"/>
</dbReference>
<dbReference type="AlphaFoldDB" id="A0A6P1UXJ0"/>
<dbReference type="Pfam" id="PF03865">
    <property type="entry name" value="ShlB"/>
    <property type="match status" value="1"/>
</dbReference>
<organism evidence="7 8">
    <name type="scientific">Klebsiella michiganensis</name>
    <dbReference type="NCBI Taxonomy" id="1134687"/>
    <lineage>
        <taxon>Bacteria</taxon>
        <taxon>Pseudomonadati</taxon>
        <taxon>Pseudomonadota</taxon>
        <taxon>Gammaproteobacteria</taxon>
        <taxon>Enterobacterales</taxon>
        <taxon>Enterobacteriaceae</taxon>
        <taxon>Klebsiella/Raoultella group</taxon>
        <taxon>Klebsiella</taxon>
    </lineage>
</organism>
<dbReference type="EMBL" id="CP048108">
    <property type="protein sequence ID" value="QHS46795.1"/>
    <property type="molecule type" value="Genomic_DNA"/>
</dbReference>